<reference evidence="11" key="1">
    <citation type="submission" date="2020-01" db="EMBL/GenBank/DDBJ databases">
        <title>Genome Sequencing of Three Apophysomyces-Like Fungal Strains Confirms a Novel Fungal Genus in the Mucoromycota with divergent Burkholderia-like Endosymbiotic Bacteria.</title>
        <authorList>
            <person name="Stajich J.E."/>
            <person name="Macias A.M."/>
            <person name="Carter-House D."/>
            <person name="Lovett B."/>
            <person name="Kasson L.R."/>
            <person name="Berry K."/>
            <person name="Grigoriev I."/>
            <person name="Chang Y."/>
            <person name="Spatafora J."/>
            <person name="Kasson M.T."/>
        </authorList>
    </citation>
    <scope>NUCLEOTIDE SEQUENCE</scope>
    <source>
        <strain evidence="11">NRRL A-21654</strain>
    </source>
</reference>
<dbReference type="Gene3D" id="2.130.10.10">
    <property type="entry name" value="YVTN repeat-like/Quinoprotein amine dehydrogenase"/>
    <property type="match status" value="1"/>
</dbReference>
<feature type="repeat" description="WD" evidence="9">
    <location>
        <begin position="244"/>
        <end position="278"/>
    </location>
</feature>
<keyword evidence="2" id="KW-0698">rRNA processing</keyword>
<dbReference type="InterPro" id="IPR045161">
    <property type="entry name" value="Utp18"/>
</dbReference>
<dbReference type="FunFam" id="2.130.10.10:FF:000121">
    <property type="entry name" value="U3 small nucleolar RNA-associated protein 18 homolog"/>
    <property type="match status" value="1"/>
</dbReference>
<dbReference type="InterPro" id="IPR015943">
    <property type="entry name" value="WD40/YVTN_repeat-like_dom_sf"/>
</dbReference>
<evidence type="ECO:0000256" key="5">
    <source>
        <dbReference type="ARBA" id="ARBA00022737"/>
    </source>
</evidence>
<gene>
    <name evidence="11" type="primary">UTP18</name>
    <name evidence="11" type="ORF">EC973_000770</name>
</gene>
<dbReference type="Pfam" id="PF00400">
    <property type="entry name" value="WD40"/>
    <property type="match status" value="1"/>
</dbReference>
<feature type="region of interest" description="Disordered" evidence="10">
    <location>
        <begin position="1"/>
        <end position="26"/>
    </location>
</feature>
<organism evidence="11 12">
    <name type="scientific">Apophysomyces ossiformis</name>
    <dbReference type="NCBI Taxonomy" id="679940"/>
    <lineage>
        <taxon>Eukaryota</taxon>
        <taxon>Fungi</taxon>
        <taxon>Fungi incertae sedis</taxon>
        <taxon>Mucoromycota</taxon>
        <taxon>Mucoromycotina</taxon>
        <taxon>Mucoromycetes</taxon>
        <taxon>Mucorales</taxon>
        <taxon>Mucorineae</taxon>
        <taxon>Mucoraceae</taxon>
        <taxon>Apophysomyces</taxon>
    </lineage>
</organism>
<dbReference type="SMART" id="SM00320">
    <property type="entry name" value="WD40"/>
    <property type="match status" value="6"/>
</dbReference>
<feature type="region of interest" description="Disordered" evidence="10">
    <location>
        <begin position="69"/>
        <end position="116"/>
    </location>
</feature>
<dbReference type="GO" id="GO:0032040">
    <property type="term" value="C:small-subunit processome"/>
    <property type="evidence" value="ECO:0007669"/>
    <property type="project" value="TreeGrafter"/>
</dbReference>
<evidence type="ECO:0000313" key="11">
    <source>
        <dbReference type="EMBL" id="KAF7724742.1"/>
    </source>
</evidence>
<feature type="compositionally biased region" description="Basic and acidic residues" evidence="10">
    <location>
        <begin position="15"/>
        <end position="26"/>
    </location>
</feature>
<feature type="compositionally biased region" description="Acidic residues" evidence="10">
    <location>
        <begin position="83"/>
        <end position="109"/>
    </location>
</feature>
<dbReference type="OrthoDB" id="1935146at2759"/>
<accession>A0A8H7BUN8</accession>
<dbReference type="Proteomes" id="UP000605846">
    <property type="component" value="Unassembled WGS sequence"/>
</dbReference>
<dbReference type="GO" id="GO:0034388">
    <property type="term" value="C:Pwp2p-containing subcomplex of 90S preribosome"/>
    <property type="evidence" value="ECO:0007669"/>
    <property type="project" value="TreeGrafter"/>
</dbReference>
<dbReference type="SUPFAM" id="SSF50978">
    <property type="entry name" value="WD40 repeat-like"/>
    <property type="match status" value="1"/>
</dbReference>
<proteinExistence type="inferred from homology"/>
<protein>
    <recommendedName>
        <fullName evidence="8">U3 small nucleolar RNA-associated protein 18 homolog</fullName>
    </recommendedName>
</protein>
<dbReference type="PANTHER" id="PTHR18359">
    <property type="entry name" value="WD-REPEAT PROTEIN-RELATED"/>
    <property type="match status" value="1"/>
</dbReference>
<keyword evidence="4 9" id="KW-0853">WD repeat</keyword>
<evidence type="ECO:0000313" key="12">
    <source>
        <dbReference type="Proteomes" id="UP000605846"/>
    </source>
</evidence>
<comment type="subcellular location">
    <subcellularLocation>
        <location evidence="1">Nucleus</location>
        <location evidence="1">Nucleolus</location>
    </subcellularLocation>
</comment>
<comment type="similarity">
    <text evidence="7">Belongs to the WD repeat UTP18 family.</text>
</comment>
<evidence type="ECO:0000256" key="4">
    <source>
        <dbReference type="ARBA" id="ARBA00022574"/>
    </source>
</evidence>
<keyword evidence="12" id="KW-1185">Reference proteome</keyword>
<evidence type="ECO:0000256" key="1">
    <source>
        <dbReference type="ARBA" id="ARBA00004604"/>
    </source>
</evidence>
<evidence type="ECO:0000256" key="7">
    <source>
        <dbReference type="ARBA" id="ARBA00025767"/>
    </source>
</evidence>
<keyword evidence="6" id="KW-0539">Nucleus</keyword>
<evidence type="ECO:0000256" key="3">
    <source>
        <dbReference type="ARBA" id="ARBA00022553"/>
    </source>
</evidence>
<evidence type="ECO:0000256" key="2">
    <source>
        <dbReference type="ARBA" id="ARBA00022552"/>
    </source>
</evidence>
<evidence type="ECO:0000256" key="8">
    <source>
        <dbReference type="ARBA" id="ARBA00074442"/>
    </source>
</evidence>
<keyword evidence="5" id="KW-0677">Repeat</keyword>
<dbReference type="InterPro" id="IPR036322">
    <property type="entry name" value="WD40_repeat_dom_sf"/>
</dbReference>
<keyword evidence="3" id="KW-0597">Phosphoprotein</keyword>
<name>A0A8H7BUN8_9FUNG</name>
<dbReference type="EMBL" id="JABAYA010000112">
    <property type="protein sequence ID" value="KAF7724742.1"/>
    <property type="molecule type" value="Genomic_DNA"/>
</dbReference>
<feature type="compositionally biased region" description="Acidic residues" evidence="10">
    <location>
        <begin position="189"/>
        <end position="203"/>
    </location>
</feature>
<evidence type="ECO:0000256" key="6">
    <source>
        <dbReference type="ARBA" id="ARBA00023242"/>
    </source>
</evidence>
<dbReference type="AlphaFoldDB" id="A0A8H7BUN8"/>
<dbReference type="GO" id="GO:0006364">
    <property type="term" value="P:rRNA processing"/>
    <property type="evidence" value="ECO:0007669"/>
    <property type="project" value="UniProtKB-KW"/>
</dbReference>
<comment type="caution">
    <text evidence="11">The sequence shown here is derived from an EMBL/GenBank/DDBJ whole genome shotgun (WGS) entry which is preliminary data.</text>
</comment>
<dbReference type="PROSITE" id="PS50082">
    <property type="entry name" value="WD_REPEATS_2"/>
    <property type="match status" value="1"/>
</dbReference>
<dbReference type="InterPro" id="IPR001680">
    <property type="entry name" value="WD40_rpt"/>
</dbReference>
<sequence length="551" mass="62573">MPSQNKKQKTAGVPKDAEEKELEKSLFGDLSDDVWDKAGRELEDYNEPVDKSDEEEEAIQDDQLFFLDSGPLFTMDSTPTPIAEEEHESNEEEEEEEEDEEEETEETEATEYFQKAAWVDEDDARLQISLKSTDRLKKLRKTEDEDVVSGAEYERRLRQQFSKIYPRPAWAKLPSEIALDSKKRKASESDDEDGSDYEGEDQLDEETRIDLLKSTYGILEKRGTKQLLSTKHIDVVRMKDANQMSPAKATITSVAFHPDAQVMLTGSLDKTLRLFQIDGKVNPKIQSVHFKDTPITNAAFHTSGNQIIVTGRRKHYYIYDVQSGVMDRCPGIWGKEEKSLEKFSISPCGRYIAFLGTNGHIILVSYLTKQWLADLKMNRTVESVDWSSDGEYLFSIGAEGEVYQWHIGQRECVKRWVDDGALNPSVVRVSHDEKYYATGSSAGIVNVYDRTVLAPNTPRPKPLKTIDNLTTHISNIKFNHDSQLMAISSIRKRDAFKLVHLPSCTVYSSWPTDKTPLGYVSAFDFSPNSDYLAIGNAKGRVLLYGLKHYAL</sequence>
<evidence type="ECO:0000256" key="9">
    <source>
        <dbReference type="PROSITE-ProRule" id="PRU00221"/>
    </source>
</evidence>
<feature type="region of interest" description="Disordered" evidence="10">
    <location>
        <begin position="179"/>
        <end position="203"/>
    </location>
</feature>
<evidence type="ECO:0000256" key="10">
    <source>
        <dbReference type="SAM" id="MobiDB-lite"/>
    </source>
</evidence>
<dbReference type="PANTHER" id="PTHR18359:SF0">
    <property type="entry name" value="U3 SMALL NUCLEOLAR RNA-ASSOCIATED PROTEIN 18 HOMOLOG"/>
    <property type="match status" value="1"/>
</dbReference>